<dbReference type="AlphaFoldDB" id="A0A4Y7IRC3"/>
<keyword evidence="2" id="KW-1185">Reference proteome</keyword>
<evidence type="ECO:0000313" key="2">
    <source>
        <dbReference type="Proteomes" id="UP000316621"/>
    </source>
</evidence>
<dbReference type="Gramene" id="RZC50039">
    <property type="protein sequence ID" value="RZC50039"/>
    <property type="gene ID" value="C5167_018460"/>
</dbReference>
<dbReference type="Proteomes" id="UP000316621">
    <property type="component" value="Chromosome 2"/>
</dbReference>
<evidence type="ECO:0000313" key="1">
    <source>
        <dbReference type="EMBL" id="RZC50039.1"/>
    </source>
</evidence>
<proteinExistence type="predicted"/>
<gene>
    <name evidence="1" type="ORF">C5167_018460</name>
</gene>
<name>A0A4Y7IRC3_PAPSO</name>
<organism evidence="1 2">
    <name type="scientific">Papaver somniferum</name>
    <name type="common">Opium poppy</name>
    <dbReference type="NCBI Taxonomy" id="3469"/>
    <lineage>
        <taxon>Eukaryota</taxon>
        <taxon>Viridiplantae</taxon>
        <taxon>Streptophyta</taxon>
        <taxon>Embryophyta</taxon>
        <taxon>Tracheophyta</taxon>
        <taxon>Spermatophyta</taxon>
        <taxon>Magnoliopsida</taxon>
        <taxon>Ranunculales</taxon>
        <taxon>Papaveraceae</taxon>
        <taxon>Papaveroideae</taxon>
        <taxon>Papaver</taxon>
    </lineage>
</organism>
<dbReference type="EMBL" id="CM010716">
    <property type="protein sequence ID" value="RZC50039.1"/>
    <property type="molecule type" value="Genomic_DNA"/>
</dbReference>
<reference evidence="1 2" key="1">
    <citation type="journal article" date="2018" name="Science">
        <title>The opium poppy genome and morphinan production.</title>
        <authorList>
            <person name="Guo L."/>
            <person name="Winzer T."/>
            <person name="Yang X."/>
            <person name="Li Y."/>
            <person name="Ning Z."/>
            <person name="He Z."/>
            <person name="Teodor R."/>
            <person name="Lu Y."/>
            <person name="Bowser T.A."/>
            <person name="Graham I.A."/>
            <person name="Ye K."/>
        </authorList>
    </citation>
    <scope>NUCLEOTIDE SEQUENCE [LARGE SCALE GENOMIC DNA]</scope>
    <source>
        <strain evidence="2">cv. HN1</strain>
        <tissue evidence="1">Leaves</tissue>
    </source>
</reference>
<accession>A0A4Y7IRC3</accession>
<sequence length="138" mass="15846">MFSLGLYSSPVSENRCRDGRKSASDYQLCAVKETGPQDHTQKLKVCMRKKLSPRKIQMVEEAEFGQLSKICVFQADMILITTFLDSLYDEYATNKEKMKPSKEKKSNNQGWGGQHPCRHFVSLRKYIVVTRLFAGFLV</sequence>
<protein>
    <submittedName>
        <fullName evidence="1">Uncharacterized protein</fullName>
    </submittedName>
</protein>